<feature type="domain" description="DUF3874" evidence="2">
    <location>
        <begin position="346"/>
        <end position="416"/>
    </location>
</feature>
<proteinExistence type="predicted"/>
<dbReference type="Proteomes" id="UP000198427">
    <property type="component" value="Unassembled WGS sequence"/>
</dbReference>
<protein>
    <submittedName>
        <fullName evidence="3">Virulence-associated protein E</fullName>
    </submittedName>
</protein>
<accession>A0AA94LL60</accession>
<dbReference type="PANTHER" id="PTHR34985:SF1">
    <property type="entry name" value="SLR0554 PROTEIN"/>
    <property type="match status" value="1"/>
</dbReference>
<dbReference type="PANTHER" id="PTHR34985">
    <property type="entry name" value="SLR0554 PROTEIN"/>
    <property type="match status" value="1"/>
</dbReference>
<evidence type="ECO:0000313" key="3">
    <source>
        <dbReference type="EMBL" id="SNR94322.1"/>
    </source>
</evidence>
<dbReference type="Pfam" id="PF12990">
    <property type="entry name" value="DUF3874"/>
    <property type="match status" value="1"/>
</dbReference>
<dbReference type="Pfam" id="PF05272">
    <property type="entry name" value="VapE-like_dom"/>
    <property type="match status" value="1"/>
</dbReference>
<dbReference type="InterPro" id="IPR024450">
    <property type="entry name" value="DUF3874"/>
</dbReference>
<name>A0AA94LL60_9BACT</name>
<gene>
    <name evidence="3" type="ORF">SAMN06265364_12145</name>
</gene>
<evidence type="ECO:0000259" key="2">
    <source>
        <dbReference type="Pfam" id="PF12990"/>
    </source>
</evidence>
<keyword evidence="4" id="KW-1185">Reference proteome</keyword>
<feature type="domain" description="Virulence-associated protein E-like" evidence="1">
    <location>
        <begin position="130"/>
        <end position="343"/>
    </location>
</feature>
<organism evidence="3 4">
    <name type="scientific">Prevotella jejuni</name>
    <dbReference type="NCBI Taxonomy" id="1177574"/>
    <lineage>
        <taxon>Bacteria</taxon>
        <taxon>Pseudomonadati</taxon>
        <taxon>Bacteroidota</taxon>
        <taxon>Bacteroidia</taxon>
        <taxon>Bacteroidales</taxon>
        <taxon>Prevotellaceae</taxon>
        <taxon>Prevotella</taxon>
    </lineage>
</organism>
<sequence length="432" mass="49476">MKSITQLVNLSTRKLVNLLYMKNLRSVKAENQHNKRSNRLKYDITRRLLDYLERKYEMRYNTALGCAEIRKAGSDEPFVPADERMRNTIAIKARLDGIDAWDKDIRRYTESGFVKVFNPVDDFLKRLQGRWGGKNHIEALADCVPNDNARWAEWFHTWFLAMVAQWMGLDNAHGNSVAPLLISQQGYRKSTFCKRLLPEVLQWGYNDNLIMSEKQNTLRAMTQSLLINIDEFNALSAKTQDGFLKNVMQLASIKLRQPYRQQQLTLPRVASFIATANVSDVFSDPSGCRRFIAVTLTGPIRLPDRIDYEQLYAQAVAELEAGRCYWFDEADTQEIMANNQHYQQRTPAEALFLDCFSIPKDLTKGVYMTAASIFSLLRQRYGSQLNLTSLSHFGRVLANIPNLHSKHSSHGTEYLVAVRRNAAQSGQSSLSC</sequence>
<dbReference type="InterPro" id="IPR007936">
    <property type="entry name" value="VapE-like_dom"/>
</dbReference>
<evidence type="ECO:0000313" key="4">
    <source>
        <dbReference type="Proteomes" id="UP000198427"/>
    </source>
</evidence>
<dbReference type="EMBL" id="FZNZ01000021">
    <property type="protein sequence ID" value="SNR94322.1"/>
    <property type="molecule type" value="Genomic_DNA"/>
</dbReference>
<dbReference type="AlphaFoldDB" id="A0AA94LL60"/>
<reference evidence="3 4" key="1">
    <citation type="submission" date="2017-06" db="EMBL/GenBank/DDBJ databases">
        <authorList>
            <person name="Varghese N."/>
            <person name="Submissions S."/>
        </authorList>
    </citation>
    <scope>NUCLEOTIDE SEQUENCE [LARGE SCALE GENOMIC DNA]</scope>
    <source>
        <strain evidence="3 4">DSM 26989</strain>
    </source>
</reference>
<evidence type="ECO:0000259" key="1">
    <source>
        <dbReference type="Pfam" id="PF05272"/>
    </source>
</evidence>
<comment type="caution">
    <text evidence="3">The sequence shown here is derived from an EMBL/GenBank/DDBJ whole genome shotgun (WGS) entry which is preliminary data.</text>
</comment>